<protein>
    <submittedName>
        <fullName evidence="1">Uncharacterized protein</fullName>
    </submittedName>
</protein>
<comment type="caution">
    <text evidence="1">The sequence shown here is derived from an EMBL/GenBank/DDBJ whole genome shotgun (WGS) entry which is preliminary data.</text>
</comment>
<evidence type="ECO:0000313" key="1">
    <source>
        <dbReference type="EMBL" id="GAF88510.1"/>
    </source>
</evidence>
<sequence length="47" mass="5221">MVGDFEARFLSYPVIDLFVHWLTHIKNAATLLTPEVIVVLGIAIEPA</sequence>
<reference evidence="1" key="1">
    <citation type="journal article" date="2014" name="Front. Microbiol.">
        <title>High frequency of phylogenetically diverse reductive dehalogenase-homologous genes in deep subseafloor sedimentary metagenomes.</title>
        <authorList>
            <person name="Kawai M."/>
            <person name="Futagami T."/>
            <person name="Toyoda A."/>
            <person name="Takaki Y."/>
            <person name="Nishi S."/>
            <person name="Hori S."/>
            <person name="Arai W."/>
            <person name="Tsubouchi T."/>
            <person name="Morono Y."/>
            <person name="Uchiyama I."/>
            <person name="Ito T."/>
            <person name="Fujiyama A."/>
            <person name="Inagaki F."/>
            <person name="Takami H."/>
        </authorList>
    </citation>
    <scope>NUCLEOTIDE SEQUENCE</scope>
    <source>
        <strain evidence="1">Expedition CK06-06</strain>
    </source>
</reference>
<proteinExistence type="predicted"/>
<name>X0UJ61_9ZZZZ</name>
<gene>
    <name evidence="1" type="ORF">S01H1_20620</name>
</gene>
<accession>X0UJ61</accession>
<organism evidence="1">
    <name type="scientific">marine sediment metagenome</name>
    <dbReference type="NCBI Taxonomy" id="412755"/>
    <lineage>
        <taxon>unclassified sequences</taxon>
        <taxon>metagenomes</taxon>
        <taxon>ecological metagenomes</taxon>
    </lineage>
</organism>
<dbReference type="AlphaFoldDB" id="X0UJ61"/>
<dbReference type="EMBL" id="BARS01011310">
    <property type="protein sequence ID" value="GAF88510.1"/>
    <property type="molecule type" value="Genomic_DNA"/>
</dbReference>